<keyword evidence="3" id="KW-1185">Reference proteome</keyword>
<evidence type="ECO:0000313" key="3">
    <source>
        <dbReference type="Proteomes" id="UP000092460"/>
    </source>
</evidence>
<reference evidence="2" key="2">
    <citation type="submission" date="2020-05" db="UniProtKB">
        <authorList>
            <consortium name="EnsemblMetazoa"/>
        </authorList>
    </citation>
    <scope>IDENTIFICATION</scope>
    <source>
        <strain evidence="2">IAEA</strain>
    </source>
</reference>
<reference evidence="3" key="1">
    <citation type="submission" date="2015-01" db="EMBL/GenBank/DDBJ databases">
        <authorList>
            <person name="Aksoy S."/>
            <person name="Warren W."/>
            <person name="Wilson R.K."/>
        </authorList>
    </citation>
    <scope>NUCLEOTIDE SEQUENCE [LARGE SCALE GENOMIC DNA]</scope>
    <source>
        <strain evidence="3">IAEA</strain>
    </source>
</reference>
<organism evidence="2 3">
    <name type="scientific">Glossina palpalis gambiensis</name>
    <dbReference type="NCBI Taxonomy" id="67801"/>
    <lineage>
        <taxon>Eukaryota</taxon>
        <taxon>Metazoa</taxon>
        <taxon>Ecdysozoa</taxon>
        <taxon>Arthropoda</taxon>
        <taxon>Hexapoda</taxon>
        <taxon>Insecta</taxon>
        <taxon>Pterygota</taxon>
        <taxon>Neoptera</taxon>
        <taxon>Endopterygota</taxon>
        <taxon>Diptera</taxon>
        <taxon>Brachycera</taxon>
        <taxon>Muscomorpha</taxon>
        <taxon>Hippoboscoidea</taxon>
        <taxon>Glossinidae</taxon>
        <taxon>Glossina</taxon>
    </lineage>
</organism>
<proteinExistence type="predicted"/>
<evidence type="ECO:0000313" key="2">
    <source>
        <dbReference type="EnsemblMetazoa" id="GPPI024914-PA"/>
    </source>
</evidence>
<dbReference type="AlphaFoldDB" id="A0A1B0BBK7"/>
<dbReference type="EMBL" id="JXJN01011506">
    <property type="status" value="NOT_ANNOTATED_CDS"/>
    <property type="molecule type" value="Genomic_DNA"/>
</dbReference>
<feature type="compositionally biased region" description="Acidic residues" evidence="1">
    <location>
        <begin position="309"/>
        <end position="329"/>
    </location>
</feature>
<dbReference type="EnsemblMetazoa" id="GPPI024914-RA">
    <property type="protein sequence ID" value="GPPI024914-PA"/>
    <property type="gene ID" value="GPPI024914"/>
</dbReference>
<feature type="region of interest" description="Disordered" evidence="1">
    <location>
        <begin position="304"/>
        <end position="329"/>
    </location>
</feature>
<name>A0A1B0BBK7_9MUSC</name>
<dbReference type="VEuPathDB" id="VectorBase:GPPI024914"/>
<dbReference type="Proteomes" id="UP000092460">
    <property type="component" value="Unassembled WGS sequence"/>
</dbReference>
<sequence>MIKRPTLFQQSSRRCLLSTIASYPYVSLHCTPLISKFGRQRSLDSFQQTGEYHHQYANNHLDISQIKAEPLEESETHLQSSNTFPIIDNSSVNSWMEYLPIATNSCSSLSNWSDFLKQNLKAFLWSTTTNKVSQFYEKCSERDLNNQITPPQSPASTVVAGAHLPTSPLPHLTTPGDFMSTFSNFNWKLKSSSSSFRENLANDNKQCLPHYPTTPAFHTQATATCSYSEQFLYVRNFQERDRLIREHQLRHHIFEDQQQPLPSIRHKNSCVASSKNNASPLMCNGKLNDGDDGVANFSLSDKIVTDKSGDEDDNNDGDSDGNGDGDCDGDIDNTNWNDIVLCHQRNNDVNYADNDDITTIKEKHHFCVRKSVTKPTNNNRHEYMMTTRKRKSDGRIRMDSDKNIKHKRKRKSNKLMSKGEYKYVV</sequence>
<protein>
    <submittedName>
        <fullName evidence="2">Uncharacterized protein</fullName>
    </submittedName>
</protein>
<accession>A0A1B0BBK7</accession>
<evidence type="ECO:0000256" key="1">
    <source>
        <dbReference type="SAM" id="MobiDB-lite"/>
    </source>
</evidence>